<evidence type="ECO:0000313" key="2">
    <source>
        <dbReference type="EMBL" id="CAD9665445.1"/>
    </source>
</evidence>
<gene>
    <name evidence="2" type="ORF">QSP1433_LOCUS1369</name>
</gene>
<accession>A0A7S2W4F7</accession>
<dbReference type="EMBL" id="HBHK01002290">
    <property type="protein sequence ID" value="CAD9665445.1"/>
    <property type="molecule type" value="Transcribed_RNA"/>
</dbReference>
<protein>
    <recommendedName>
        <fullName evidence="3">PX domain-containing protein</fullName>
    </recommendedName>
</protein>
<proteinExistence type="predicted"/>
<feature type="region of interest" description="Disordered" evidence="1">
    <location>
        <begin position="307"/>
        <end position="327"/>
    </location>
</feature>
<dbReference type="AlphaFoldDB" id="A0A7S2W4F7"/>
<reference evidence="2" key="1">
    <citation type="submission" date="2021-01" db="EMBL/GenBank/DDBJ databases">
        <authorList>
            <person name="Corre E."/>
            <person name="Pelletier E."/>
            <person name="Niang G."/>
            <person name="Scheremetjew M."/>
            <person name="Finn R."/>
            <person name="Kale V."/>
            <person name="Holt S."/>
            <person name="Cochrane G."/>
            <person name="Meng A."/>
            <person name="Brown T."/>
            <person name="Cohen L."/>
        </authorList>
    </citation>
    <scope>NUCLEOTIDE SEQUENCE</scope>
    <source>
        <strain evidence="2">NY070348D</strain>
    </source>
</reference>
<evidence type="ECO:0008006" key="3">
    <source>
        <dbReference type="Google" id="ProtNLM"/>
    </source>
</evidence>
<sequence>MMLSRRRNKLKASLATSYWQQHVRDSIASRLSLQATLHLDSEETARQDETRFIVVVWLTGSQTLKKKTWDVLRDMDEFRQFEKQLVEAGLAIPKLEPSAHVGPRLLRRVGRWLDEVLVAWQREDRRGNFMVFRKRPSPEKVNNIARVMESFFFLDKSNNSFETIFRGDSTCGFGSATARVRTLRHSNRRDTDLLLACRKLEMVDSEWEDRAIQSKLAKPVMVSATPVQSFKEDSILWMENKLNSWGNKGQPAQEPYPQEEHMIKKTKSMKTSGVKSRRGSVSKSRYVSRIRRYSSVDVYPTPAASITAKHRSPCKPPGTELRTDSETVDTSLLDCQQDPLTPHGSPTEHAMLCGVGQGTHHHCRHESGCSTFSVGSELFHLRFSAQAQTQQDEFNFEFEDDDMGSYYDDEFDEYNEFDDFDECGYDEELEFYNGSFVCEGGDDDILGEDEEVAAITRGITKSMCRCVRFGRTIEYETCIPQDKSLPKRFHPFKATVLFDERAATHHEIECCSPVSIPDTEEGKEEFWQGVSSYTGSILDGANENLSTSMKEETLLNVVVK</sequence>
<organism evidence="2">
    <name type="scientific">Mucochytrium quahogii</name>
    <dbReference type="NCBI Taxonomy" id="96639"/>
    <lineage>
        <taxon>Eukaryota</taxon>
        <taxon>Sar</taxon>
        <taxon>Stramenopiles</taxon>
        <taxon>Bigyra</taxon>
        <taxon>Labyrinthulomycetes</taxon>
        <taxon>Thraustochytrida</taxon>
        <taxon>Thraustochytriidae</taxon>
        <taxon>Mucochytrium</taxon>
    </lineage>
</organism>
<name>A0A7S2W4F7_9STRA</name>
<evidence type="ECO:0000256" key="1">
    <source>
        <dbReference type="SAM" id="MobiDB-lite"/>
    </source>
</evidence>